<dbReference type="KEGG" id="alm:AO498_11485"/>
<dbReference type="InterPro" id="IPR027463">
    <property type="entry name" value="AcrB_DN_DC_subdom"/>
</dbReference>
<dbReference type="PATRIC" id="fig|1727163.4.peg.2402"/>
<feature type="transmembrane region" description="Helical" evidence="1">
    <location>
        <begin position="852"/>
        <end position="874"/>
    </location>
</feature>
<accession>A0A142EPK4</accession>
<dbReference type="Pfam" id="PF00873">
    <property type="entry name" value="ACR_tran"/>
    <property type="match status" value="1"/>
</dbReference>
<dbReference type="AlphaFoldDB" id="A0A142EPK4"/>
<keyword evidence="3" id="KW-1185">Reference proteome</keyword>
<dbReference type="SUPFAM" id="SSF82866">
    <property type="entry name" value="Multidrug efflux transporter AcrB transmembrane domain"/>
    <property type="match status" value="2"/>
</dbReference>
<proteinExistence type="predicted"/>
<protein>
    <submittedName>
        <fullName evidence="2">Multidrug transporter AcrB</fullName>
    </submittedName>
</protein>
<sequence>MKISDFAVKNYQFTLVIFLMTVAVGLTTFLNMPRSEDPVIDSPQFPVVVIYPGASPEDMEELVVDPLEEAIYALESIKQIKTEIKDGVAVMKVDYNYNEDVDEKYQELVREVNSVRPELPADIFSIKINRVRPSDVNVLQIALISENASRESLKKSGELLQDELEKITQLKKVDLFGLPDQLVRIDLQLEKIAEMNIPLNAILGSIQGELSNIPGGQVEAGSKSFNVKTSGNYSSLEEIAETIIYSFQGKTVKLKDVASVYEDFEESKHLTRLNGYRSVFVTAALKEGNNISKVQETYLAAIEKVEKQLPDNIELVVAFDQANYVNRRLSGLGVDFLIAIALVFITLLPLGNRASIIVMISIPLSLAIGLVLLNALGYGLNQLSIVGLVVALGLLVDDSIVVVENIERWIREGYTKKEAALKATQQISLSVVGCTVTLIIAFLPLVFLPEGSGDFVRSLPMAVIMSVLASMLVSLTIIPFLSTWMLKDKGPDHTNKVYDLFQKGIQMSYAPLLEKALSKPVVTLLIAGTVFLGSLSLFPVIGFSLFPPSEKPQFLVNITTSLQSNLNTTDEVTRKVEAELSTIPELLNFATNVGKGNPRIYYNEIPENERTDYGQIFVQLKPETSPPRKLQIIEELKSKFSQFVGAKVEVKNFEQGPPVTAPVEVRLSGENLDTLRNLAQKVETMLKQTNGTIYVNNPVANLKTDIKVAINKEKARQLGINTSDIDRTVRLALAGLELGSFTDQNDVERSILITSPRPDRATLTSFENLYVNNFQGVGIPLAQVASLTFESSMLSFDHFNKERSVSVSSFVNQGVLADRVIEEVIANMNQMELPEGYSYTMGGEYETRQESFAGFNTVIIVTVFLFIAVLILLFKTFKSTIIVLSVIPLGMVGALIALWMTGNSLSFVAIIGLIALAGIEVKTSILLVDFTNQLRQEGKPLDLAIREAGEIRFLPIVLTTITAIGGLIPIALSTNPLISPLAVVLIGGLISSTLLSRIVTPVMYKLLPPKI</sequence>
<dbReference type="Proteomes" id="UP000073816">
    <property type="component" value="Chromosome"/>
</dbReference>
<dbReference type="PANTHER" id="PTHR32063:SF24">
    <property type="entry name" value="CATION EFFLUX SYSTEM (ACRB_ACRD_ACRF FAMILY)"/>
    <property type="match status" value="1"/>
</dbReference>
<dbReference type="EMBL" id="CP012836">
    <property type="protein sequence ID" value="AMQ57059.1"/>
    <property type="molecule type" value="Genomic_DNA"/>
</dbReference>
<keyword evidence="1" id="KW-1133">Transmembrane helix</keyword>
<reference evidence="2 3" key="2">
    <citation type="journal article" date="2016" name="Genome Announc.">
        <title>Complete Genome Sequence of Algoriphagus sp. Strain M8-2, Isolated from a Brackish Lake.</title>
        <authorList>
            <person name="Muraguchi Y."/>
            <person name="Kushimoto K."/>
            <person name="Ohtsubo Y."/>
            <person name="Suzuki T."/>
            <person name="Dohra H."/>
            <person name="Kimbara K."/>
            <person name="Shintani M."/>
        </authorList>
    </citation>
    <scope>NUCLEOTIDE SEQUENCE [LARGE SCALE GENOMIC DNA]</scope>
    <source>
        <strain evidence="2 3">M8-2</strain>
    </source>
</reference>
<reference evidence="3" key="1">
    <citation type="submission" date="2015-09" db="EMBL/GenBank/DDBJ databases">
        <title>Complete sequence of Algoriphagus sp. M8-2.</title>
        <authorList>
            <person name="Shintani M."/>
        </authorList>
    </citation>
    <scope>NUCLEOTIDE SEQUENCE [LARGE SCALE GENOMIC DNA]</scope>
    <source>
        <strain evidence="3">M8-2</strain>
    </source>
</reference>
<name>A0A142EPK4_9BACT</name>
<dbReference type="GO" id="GO:0042910">
    <property type="term" value="F:xenobiotic transmembrane transporter activity"/>
    <property type="evidence" value="ECO:0007669"/>
    <property type="project" value="TreeGrafter"/>
</dbReference>
<dbReference type="Gene3D" id="3.30.70.1320">
    <property type="entry name" value="Multidrug efflux transporter AcrB pore domain like"/>
    <property type="match status" value="1"/>
</dbReference>
<feature type="transmembrane region" description="Helical" evidence="1">
    <location>
        <begin position="459"/>
        <end position="481"/>
    </location>
</feature>
<organism evidence="2 3">
    <name type="scientific">Algoriphagus sanaruensis</name>
    <dbReference type="NCBI Taxonomy" id="1727163"/>
    <lineage>
        <taxon>Bacteria</taxon>
        <taxon>Pseudomonadati</taxon>
        <taxon>Bacteroidota</taxon>
        <taxon>Cytophagia</taxon>
        <taxon>Cytophagales</taxon>
        <taxon>Cyclobacteriaceae</taxon>
        <taxon>Algoriphagus</taxon>
    </lineage>
</organism>
<feature type="transmembrane region" description="Helical" evidence="1">
    <location>
        <begin position="881"/>
        <end position="901"/>
    </location>
</feature>
<dbReference type="SUPFAM" id="SSF82714">
    <property type="entry name" value="Multidrug efflux transporter AcrB TolC docking domain, DN and DC subdomains"/>
    <property type="match status" value="2"/>
</dbReference>
<dbReference type="GO" id="GO:0005886">
    <property type="term" value="C:plasma membrane"/>
    <property type="evidence" value="ECO:0007669"/>
    <property type="project" value="TreeGrafter"/>
</dbReference>
<evidence type="ECO:0000313" key="2">
    <source>
        <dbReference type="EMBL" id="AMQ57059.1"/>
    </source>
</evidence>
<dbReference type="InterPro" id="IPR001036">
    <property type="entry name" value="Acrflvin-R"/>
</dbReference>
<keyword evidence="1" id="KW-0472">Membrane</keyword>
<evidence type="ECO:0000313" key="3">
    <source>
        <dbReference type="Proteomes" id="UP000073816"/>
    </source>
</evidence>
<dbReference type="Gene3D" id="3.30.70.1430">
    <property type="entry name" value="Multidrug efflux transporter AcrB pore domain"/>
    <property type="match status" value="2"/>
</dbReference>
<feature type="transmembrane region" description="Helical" evidence="1">
    <location>
        <begin position="357"/>
        <end position="377"/>
    </location>
</feature>
<dbReference type="PRINTS" id="PR00702">
    <property type="entry name" value="ACRIFLAVINRP"/>
</dbReference>
<feature type="transmembrane region" description="Helical" evidence="1">
    <location>
        <begin position="521"/>
        <end position="546"/>
    </location>
</feature>
<feature type="transmembrane region" description="Helical" evidence="1">
    <location>
        <begin position="329"/>
        <end position="350"/>
    </location>
</feature>
<keyword evidence="1" id="KW-0812">Transmembrane</keyword>
<dbReference type="Gene3D" id="3.30.70.1440">
    <property type="entry name" value="Multidrug efflux transporter AcrB pore domain"/>
    <property type="match status" value="1"/>
</dbReference>
<dbReference type="STRING" id="1727163.AO498_11485"/>
<dbReference type="RefSeq" id="WP_067547623.1">
    <property type="nucleotide sequence ID" value="NZ_CP012836.1"/>
</dbReference>
<dbReference type="OrthoDB" id="9798415at2"/>
<dbReference type="SUPFAM" id="SSF82693">
    <property type="entry name" value="Multidrug efflux transporter AcrB pore domain, PN1, PN2, PC1 and PC2 subdomains"/>
    <property type="match status" value="2"/>
</dbReference>
<gene>
    <name evidence="2" type="ORF">AO498_11485</name>
</gene>
<evidence type="ECO:0000256" key="1">
    <source>
        <dbReference type="SAM" id="Phobius"/>
    </source>
</evidence>
<feature type="transmembrane region" description="Helical" evidence="1">
    <location>
        <begin position="978"/>
        <end position="1000"/>
    </location>
</feature>
<dbReference type="Gene3D" id="1.20.1640.10">
    <property type="entry name" value="Multidrug efflux transporter AcrB transmembrane domain"/>
    <property type="match status" value="2"/>
</dbReference>
<feature type="transmembrane region" description="Helical" evidence="1">
    <location>
        <begin position="907"/>
        <end position="930"/>
    </location>
</feature>
<dbReference type="Gene3D" id="3.30.2090.10">
    <property type="entry name" value="Multidrug efflux transporter AcrB TolC docking domain, DN and DC subdomains"/>
    <property type="match status" value="2"/>
</dbReference>
<feature type="transmembrane region" description="Helical" evidence="1">
    <location>
        <begin position="12"/>
        <end position="32"/>
    </location>
</feature>
<feature type="transmembrane region" description="Helical" evidence="1">
    <location>
        <begin position="951"/>
        <end position="972"/>
    </location>
</feature>
<dbReference type="PANTHER" id="PTHR32063">
    <property type="match status" value="1"/>
</dbReference>
<feature type="transmembrane region" description="Helical" evidence="1">
    <location>
        <begin position="383"/>
        <end position="406"/>
    </location>
</feature>
<feature type="transmembrane region" description="Helical" evidence="1">
    <location>
        <begin position="427"/>
        <end position="447"/>
    </location>
</feature>